<sequence>MLYRINKYLVIAFILYLFTLIFLTLFTHNYYTYGKSSNLIPFSSVRLMLRSGSSALFIKNIVGNVILFLPLGIFLPMIIRSKQRFAWQLSLGCMVSAVIELCQYFFAARIFDIDDILLNTLGTLIGWLFFMIVQTLRRKVIIFYSH</sequence>
<keyword evidence="4" id="KW-1185">Reference proteome</keyword>
<comment type="caution">
    <text evidence="3">The sequence shown here is derived from an EMBL/GenBank/DDBJ whole genome shotgun (WGS) entry which is preliminary data.</text>
</comment>
<evidence type="ECO:0000259" key="2">
    <source>
        <dbReference type="Pfam" id="PF04892"/>
    </source>
</evidence>
<feature type="transmembrane region" description="Helical" evidence="1">
    <location>
        <begin position="91"/>
        <end position="110"/>
    </location>
</feature>
<organism evidence="3 4">
    <name type="scientific">Sporolactobacillus kofuensis</name>
    <dbReference type="NCBI Taxonomy" id="269672"/>
    <lineage>
        <taxon>Bacteria</taxon>
        <taxon>Bacillati</taxon>
        <taxon>Bacillota</taxon>
        <taxon>Bacilli</taxon>
        <taxon>Bacillales</taxon>
        <taxon>Sporolactobacillaceae</taxon>
        <taxon>Sporolactobacillus</taxon>
    </lineage>
</organism>
<evidence type="ECO:0000313" key="3">
    <source>
        <dbReference type="EMBL" id="MFC6386374.1"/>
    </source>
</evidence>
<feature type="transmembrane region" description="Helical" evidence="1">
    <location>
        <begin position="116"/>
        <end position="136"/>
    </location>
</feature>
<feature type="transmembrane region" description="Helical" evidence="1">
    <location>
        <begin position="9"/>
        <end position="31"/>
    </location>
</feature>
<keyword evidence="1" id="KW-0472">Membrane</keyword>
<feature type="domain" description="VanZ-like" evidence="2">
    <location>
        <begin position="13"/>
        <end position="133"/>
    </location>
</feature>
<dbReference type="RefSeq" id="WP_253053350.1">
    <property type="nucleotide sequence ID" value="NZ_JAMXWN010000004.1"/>
</dbReference>
<feature type="transmembrane region" description="Helical" evidence="1">
    <location>
        <begin position="56"/>
        <end position="79"/>
    </location>
</feature>
<dbReference type="InterPro" id="IPR006976">
    <property type="entry name" value="VanZ-like"/>
</dbReference>
<evidence type="ECO:0000256" key="1">
    <source>
        <dbReference type="SAM" id="Phobius"/>
    </source>
</evidence>
<name>A0ABW1WGQ7_9BACL</name>
<dbReference type="PANTHER" id="PTHR36834:SF1">
    <property type="entry name" value="INTEGRAL MEMBRANE PROTEIN"/>
    <property type="match status" value="1"/>
</dbReference>
<gene>
    <name evidence="3" type="ORF">ACFP7A_07160</name>
</gene>
<dbReference type="Proteomes" id="UP001596267">
    <property type="component" value="Unassembled WGS sequence"/>
</dbReference>
<evidence type="ECO:0000313" key="4">
    <source>
        <dbReference type="Proteomes" id="UP001596267"/>
    </source>
</evidence>
<reference evidence="4" key="1">
    <citation type="journal article" date="2019" name="Int. J. Syst. Evol. Microbiol.">
        <title>The Global Catalogue of Microorganisms (GCM) 10K type strain sequencing project: providing services to taxonomists for standard genome sequencing and annotation.</title>
        <authorList>
            <consortium name="The Broad Institute Genomics Platform"/>
            <consortium name="The Broad Institute Genome Sequencing Center for Infectious Disease"/>
            <person name="Wu L."/>
            <person name="Ma J."/>
        </authorList>
    </citation>
    <scope>NUCLEOTIDE SEQUENCE [LARGE SCALE GENOMIC DNA]</scope>
    <source>
        <strain evidence="4">CCUG 42001</strain>
    </source>
</reference>
<proteinExistence type="predicted"/>
<dbReference type="EMBL" id="JBHSTQ010000005">
    <property type="protein sequence ID" value="MFC6386374.1"/>
    <property type="molecule type" value="Genomic_DNA"/>
</dbReference>
<keyword evidence="1" id="KW-1133">Transmembrane helix</keyword>
<keyword evidence="1" id="KW-0812">Transmembrane</keyword>
<dbReference type="InterPro" id="IPR053150">
    <property type="entry name" value="Teicoplanin_resist-assoc"/>
</dbReference>
<protein>
    <submittedName>
        <fullName evidence="3">VanZ family protein</fullName>
    </submittedName>
</protein>
<dbReference type="Pfam" id="PF04892">
    <property type="entry name" value="VanZ"/>
    <property type="match status" value="1"/>
</dbReference>
<dbReference type="PANTHER" id="PTHR36834">
    <property type="entry name" value="MEMBRANE PROTEIN-RELATED"/>
    <property type="match status" value="1"/>
</dbReference>
<accession>A0ABW1WGQ7</accession>